<keyword evidence="18" id="KW-1185">Reference proteome</keyword>
<keyword evidence="9 13" id="KW-0066">ATP synthesis</keyword>
<keyword evidence="15" id="KW-0175">Coiled coil</keyword>
<feature type="signal peptide" evidence="16">
    <location>
        <begin position="1"/>
        <end position="24"/>
    </location>
</feature>
<protein>
    <recommendedName>
        <fullName evidence="13">ATP synthase subunit b</fullName>
    </recommendedName>
    <alternativeName>
        <fullName evidence="13">ATP synthase F(0) sector subunit b</fullName>
    </alternativeName>
    <alternativeName>
        <fullName evidence="13">ATPase subunit I</fullName>
    </alternativeName>
    <alternativeName>
        <fullName evidence="13">F-type ATPase subunit b</fullName>
        <shortName evidence="13">F-ATPase subunit b</shortName>
    </alternativeName>
</protein>
<keyword evidence="13" id="KW-1003">Cell membrane</keyword>
<gene>
    <name evidence="13" type="primary">atpF</name>
    <name evidence="17" type="ORF">NQF89_01855</name>
</gene>
<comment type="subunit">
    <text evidence="13">F-type ATPases have 2 components, F(1) - the catalytic core - and F(0) - the membrane proton channel. F(1) has five subunits: alpha(3), beta(3), gamma(1), delta(1), epsilon(1). F(0) has three main subunits: a(1), b(2) and c(10-14). The alpha and beta chains form an alternating ring which encloses part of the gamma chain. F(1) is attached to F(0) by a central stalk formed by the gamma and epsilon chains, while a peripheral stalk is formed by the delta and b chains.</text>
</comment>
<evidence type="ECO:0000256" key="15">
    <source>
        <dbReference type="SAM" id="Coils"/>
    </source>
</evidence>
<feature type="transmembrane region" description="Helical" evidence="13">
    <location>
        <begin position="40"/>
        <end position="60"/>
    </location>
</feature>
<dbReference type="Proteomes" id="UP001165575">
    <property type="component" value="Unassembled WGS sequence"/>
</dbReference>
<accession>A0ABT3WJL0</accession>
<comment type="function">
    <text evidence="11">Component of the F(0) channel, it forms part of the peripheral stalk, linking F(1) to F(0). The b'-subunit is a diverged and duplicated form of b found in plants and photosynthetic bacteria.</text>
</comment>
<evidence type="ECO:0000256" key="8">
    <source>
        <dbReference type="ARBA" id="ARBA00023136"/>
    </source>
</evidence>
<dbReference type="InterPro" id="IPR050059">
    <property type="entry name" value="ATP_synthase_B_chain"/>
</dbReference>
<keyword evidence="2 13" id="KW-0813">Transport</keyword>
<evidence type="ECO:0000256" key="10">
    <source>
        <dbReference type="ARBA" id="ARBA00025198"/>
    </source>
</evidence>
<dbReference type="CDD" id="cd06503">
    <property type="entry name" value="ATP-synt_Fo_b"/>
    <property type="match status" value="1"/>
</dbReference>
<organism evidence="17 18">
    <name type="scientific">Bombella pollinis</name>
    <dbReference type="NCBI Taxonomy" id="2967337"/>
    <lineage>
        <taxon>Bacteria</taxon>
        <taxon>Pseudomonadati</taxon>
        <taxon>Pseudomonadota</taxon>
        <taxon>Alphaproteobacteria</taxon>
        <taxon>Acetobacterales</taxon>
        <taxon>Acetobacteraceae</taxon>
        <taxon>Bombella</taxon>
    </lineage>
</organism>
<comment type="subcellular location">
    <subcellularLocation>
        <location evidence="13">Cell membrane</location>
        <topology evidence="13">Single-pass membrane protein</topology>
    </subcellularLocation>
    <subcellularLocation>
        <location evidence="12">Endomembrane system</location>
        <topology evidence="12">Single-pass membrane protein</topology>
    </subcellularLocation>
</comment>
<evidence type="ECO:0000256" key="3">
    <source>
        <dbReference type="ARBA" id="ARBA00022547"/>
    </source>
</evidence>
<dbReference type="Pfam" id="PF00430">
    <property type="entry name" value="ATP-synt_B"/>
    <property type="match status" value="1"/>
</dbReference>
<keyword evidence="7 13" id="KW-0406">Ion transport</keyword>
<evidence type="ECO:0000256" key="13">
    <source>
        <dbReference type="HAMAP-Rule" id="MF_01398"/>
    </source>
</evidence>
<evidence type="ECO:0000313" key="18">
    <source>
        <dbReference type="Proteomes" id="UP001165575"/>
    </source>
</evidence>
<dbReference type="EMBL" id="JANIDX010000001">
    <property type="protein sequence ID" value="MCX5619171.1"/>
    <property type="molecule type" value="Genomic_DNA"/>
</dbReference>
<dbReference type="RefSeq" id="WP_155572480.1">
    <property type="nucleotide sequence ID" value="NZ_JANIDX010000001.1"/>
</dbReference>
<evidence type="ECO:0000256" key="16">
    <source>
        <dbReference type="SAM" id="SignalP"/>
    </source>
</evidence>
<dbReference type="PANTHER" id="PTHR33445">
    <property type="entry name" value="ATP SYNTHASE SUBUNIT B', CHLOROPLASTIC"/>
    <property type="match status" value="1"/>
</dbReference>
<comment type="caution">
    <text evidence="17">The sequence shown here is derived from an EMBL/GenBank/DDBJ whole genome shotgun (WGS) entry which is preliminary data.</text>
</comment>
<keyword evidence="5 13" id="KW-0375">Hydrogen ion transport</keyword>
<evidence type="ECO:0000256" key="5">
    <source>
        <dbReference type="ARBA" id="ARBA00022781"/>
    </source>
</evidence>
<comment type="similarity">
    <text evidence="1 13 14">Belongs to the ATPase B chain family.</text>
</comment>
<comment type="function">
    <text evidence="10 13">F(1)F(0) ATP synthase produces ATP from ADP in the presence of a proton or sodium gradient. F-type ATPases consist of two structural domains, F(1) containing the extramembraneous catalytic core and F(0) containing the membrane proton channel, linked together by a central stalk and a peripheral stalk. During catalysis, ATP synthesis in the catalytic domain of F(1) is coupled via a rotary mechanism of the central stalk subunits to proton translocation.</text>
</comment>
<evidence type="ECO:0000313" key="17">
    <source>
        <dbReference type="EMBL" id="MCX5619171.1"/>
    </source>
</evidence>
<evidence type="ECO:0000256" key="7">
    <source>
        <dbReference type="ARBA" id="ARBA00023065"/>
    </source>
</evidence>
<evidence type="ECO:0000256" key="11">
    <source>
        <dbReference type="ARBA" id="ARBA00025614"/>
    </source>
</evidence>
<keyword evidence="3 13" id="KW-0138">CF(0)</keyword>
<sequence length="194" mass="21451">MRLTPRFLLSAAAPLAALPGRAVAEGMPQLHFNDPYVQGQVLWGAIIFFIFYLLLSRSALPRVANVLKARDQRIKSDLDLARRAKQDADKAQKELHEARDKAFDDAHAIIQEIRDTAKKNIQHEVSETLARLNTEIRDAETRIAQSRTKALNHVSGIATNTATTLIERLIGKADHHSVASAIERAHTAGGEHVS</sequence>
<keyword evidence="6 13" id="KW-1133">Transmembrane helix</keyword>
<keyword evidence="16" id="KW-0732">Signal</keyword>
<feature type="chain" id="PRO_5047333547" description="ATP synthase subunit b" evidence="16">
    <location>
        <begin position="25"/>
        <end position="194"/>
    </location>
</feature>
<feature type="coiled-coil region" evidence="15">
    <location>
        <begin position="74"/>
        <end position="149"/>
    </location>
</feature>
<reference evidence="17 18" key="1">
    <citation type="submission" date="2022-07" db="EMBL/GenBank/DDBJ databases">
        <title>Bombella genomes.</title>
        <authorList>
            <person name="Harer L."/>
            <person name="Styblova S."/>
            <person name="Ehrmann M."/>
        </authorList>
    </citation>
    <scope>NUCLEOTIDE SEQUENCE [LARGE SCALE GENOMIC DNA]</scope>
    <source>
        <strain evidence="17 18">TMW 2.2556</strain>
    </source>
</reference>
<name>A0ABT3WJL0_9PROT</name>
<evidence type="ECO:0000256" key="12">
    <source>
        <dbReference type="ARBA" id="ARBA00037847"/>
    </source>
</evidence>
<dbReference type="InterPro" id="IPR002146">
    <property type="entry name" value="ATP_synth_b/b'su_bac/chlpt"/>
</dbReference>
<evidence type="ECO:0000256" key="2">
    <source>
        <dbReference type="ARBA" id="ARBA00022448"/>
    </source>
</evidence>
<dbReference type="PANTHER" id="PTHR33445:SF1">
    <property type="entry name" value="ATP SYNTHASE SUBUNIT B"/>
    <property type="match status" value="1"/>
</dbReference>
<proteinExistence type="inferred from homology"/>
<keyword evidence="8 13" id="KW-0472">Membrane</keyword>
<evidence type="ECO:0000256" key="1">
    <source>
        <dbReference type="ARBA" id="ARBA00005513"/>
    </source>
</evidence>
<evidence type="ECO:0000256" key="4">
    <source>
        <dbReference type="ARBA" id="ARBA00022692"/>
    </source>
</evidence>
<evidence type="ECO:0000256" key="9">
    <source>
        <dbReference type="ARBA" id="ARBA00023310"/>
    </source>
</evidence>
<dbReference type="HAMAP" id="MF_01398">
    <property type="entry name" value="ATP_synth_b_bprime"/>
    <property type="match status" value="1"/>
</dbReference>
<evidence type="ECO:0000256" key="6">
    <source>
        <dbReference type="ARBA" id="ARBA00022989"/>
    </source>
</evidence>
<keyword evidence="4 13" id="KW-0812">Transmembrane</keyword>
<evidence type="ECO:0000256" key="14">
    <source>
        <dbReference type="RuleBase" id="RU003848"/>
    </source>
</evidence>